<dbReference type="CDD" id="cd07743">
    <property type="entry name" value="metallo-hydrolase-like_MBL-fold"/>
    <property type="match status" value="1"/>
</dbReference>
<evidence type="ECO:0000313" key="2">
    <source>
        <dbReference type="EMBL" id="VTQ86720.1"/>
    </source>
</evidence>
<dbReference type="InterPro" id="IPR001279">
    <property type="entry name" value="Metallo-B-lactamas"/>
</dbReference>
<gene>
    <name evidence="2" type="ORF">NCTC503_00973</name>
</gene>
<dbReference type="InterPro" id="IPR050855">
    <property type="entry name" value="NDM-1-like"/>
</dbReference>
<dbReference type="SUPFAM" id="SSF56281">
    <property type="entry name" value="Metallo-hydrolase/oxidoreductase"/>
    <property type="match status" value="1"/>
</dbReference>
<name>A0A4U9RDD3_HATHI</name>
<reference evidence="2 3" key="1">
    <citation type="submission" date="2019-05" db="EMBL/GenBank/DDBJ databases">
        <authorList>
            <consortium name="Pathogen Informatics"/>
        </authorList>
    </citation>
    <scope>NUCLEOTIDE SEQUENCE [LARGE SCALE GENOMIC DNA]</scope>
    <source>
        <strain evidence="2 3">NCTC503</strain>
    </source>
</reference>
<keyword evidence="3" id="KW-1185">Reference proteome</keyword>
<dbReference type="GO" id="GO:0016787">
    <property type="term" value="F:hydrolase activity"/>
    <property type="evidence" value="ECO:0007669"/>
    <property type="project" value="UniProtKB-KW"/>
</dbReference>
<sequence length="296" mass="33863">MDITKINGSTGVIIYGTNIGVYTFKSKQCILIDTGINSSQGKKIDEVLKLQGLKPKYIINTHHHGDHTGGNKYFLENYPGTEVYSSALSKTHLENELLEPSIIFGGNPLKELLNKGLDHNVHYTLHAGIEKINDEKFKILDLKGHAQSQIGIITPDRVCFVGDSVFSHEILDKYSFPFLYNISDALSSLERMKDLDADYFVLGHCREFLLKEEFIKLIDRNIKNIENYIEQILELLNQPISKEDLMQNIIILNDLDLSIKQYFLNLSSLSGFLTYLKEKDLINYSLEEGKIYYYVK</sequence>
<dbReference type="PANTHER" id="PTHR42951">
    <property type="entry name" value="METALLO-BETA-LACTAMASE DOMAIN-CONTAINING"/>
    <property type="match status" value="1"/>
</dbReference>
<dbReference type="AlphaFoldDB" id="A0A4U9RDD3"/>
<dbReference type="OrthoDB" id="11380at2"/>
<dbReference type="EMBL" id="LR590481">
    <property type="protein sequence ID" value="VTQ86720.1"/>
    <property type="molecule type" value="Genomic_DNA"/>
</dbReference>
<feature type="domain" description="Metallo-beta-lactamase" evidence="1">
    <location>
        <begin position="16"/>
        <end position="204"/>
    </location>
</feature>
<dbReference type="Proteomes" id="UP000308489">
    <property type="component" value="Chromosome 1"/>
</dbReference>
<dbReference type="SMART" id="SM00849">
    <property type="entry name" value="Lactamase_B"/>
    <property type="match status" value="1"/>
</dbReference>
<accession>A0A4U9RDD3</accession>
<organism evidence="2 3">
    <name type="scientific">Hathewaya histolytica</name>
    <name type="common">Clostridium histolyticum</name>
    <dbReference type="NCBI Taxonomy" id="1498"/>
    <lineage>
        <taxon>Bacteria</taxon>
        <taxon>Bacillati</taxon>
        <taxon>Bacillota</taxon>
        <taxon>Clostridia</taxon>
        <taxon>Eubacteriales</taxon>
        <taxon>Clostridiaceae</taxon>
        <taxon>Hathewaya</taxon>
    </lineage>
</organism>
<evidence type="ECO:0000259" key="1">
    <source>
        <dbReference type="SMART" id="SM00849"/>
    </source>
</evidence>
<protein>
    <submittedName>
        <fullName evidence="2">Zinc metallohydrolase</fullName>
    </submittedName>
</protein>
<dbReference type="InterPro" id="IPR036866">
    <property type="entry name" value="RibonucZ/Hydroxyglut_hydro"/>
</dbReference>
<proteinExistence type="predicted"/>
<dbReference type="KEGG" id="hhw:NCTC503_00973"/>
<keyword evidence="2" id="KW-0378">Hydrolase</keyword>
<dbReference type="Pfam" id="PF00753">
    <property type="entry name" value="Lactamase_B"/>
    <property type="match status" value="1"/>
</dbReference>
<dbReference type="PANTHER" id="PTHR42951:SF14">
    <property type="entry name" value="METALLO-BETA-LACTAMASE SUPERFAMILY PROTEIN"/>
    <property type="match status" value="1"/>
</dbReference>
<dbReference type="Gene3D" id="3.60.15.10">
    <property type="entry name" value="Ribonuclease Z/Hydroxyacylglutathione hydrolase-like"/>
    <property type="match status" value="1"/>
</dbReference>
<evidence type="ECO:0000313" key="3">
    <source>
        <dbReference type="Proteomes" id="UP000308489"/>
    </source>
</evidence>
<dbReference type="RefSeq" id="WP_138209680.1">
    <property type="nucleotide sequence ID" value="NZ_CBCRUQ010000004.1"/>
</dbReference>